<dbReference type="Pfam" id="PF00582">
    <property type="entry name" value="Usp"/>
    <property type="match status" value="1"/>
</dbReference>
<proteinExistence type="predicted"/>
<dbReference type="SUPFAM" id="SSF52402">
    <property type="entry name" value="Adenine nucleotide alpha hydrolases-like"/>
    <property type="match status" value="1"/>
</dbReference>
<accession>A0A317PFN2</accession>
<dbReference type="RefSeq" id="WP_110032947.1">
    <property type="nucleotide sequence ID" value="NZ_QGTR01000004.1"/>
</dbReference>
<feature type="domain" description="UspA" evidence="1">
    <location>
        <begin position="1"/>
        <end position="137"/>
    </location>
</feature>
<evidence type="ECO:0000313" key="2">
    <source>
        <dbReference type="EMBL" id="PWV98766.1"/>
    </source>
</evidence>
<name>A0A317PFN2_9HYPH</name>
<dbReference type="EMBL" id="QGTR01000004">
    <property type="protein sequence ID" value="PWV98766.1"/>
    <property type="molecule type" value="Genomic_DNA"/>
</dbReference>
<reference evidence="2 3" key="1">
    <citation type="submission" date="2018-05" db="EMBL/GenBank/DDBJ databases">
        <title>Genomic Encyclopedia of Type Strains, Phase IV (KMG-IV): sequencing the most valuable type-strain genomes for metagenomic binning, comparative biology and taxonomic classification.</title>
        <authorList>
            <person name="Goeker M."/>
        </authorList>
    </citation>
    <scope>NUCLEOTIDE SEQUENCE [LARGE SCALE GENOMIC DNA]</scope>
    <source>
        <strain evidence="2 3">DSM 16791</strain>
    </source>
</reference>
<dbReference type="OrthoDB" id="9792500at2"/>
<dbReference type="InterPro" id="IPR014729">
    <property type="entry name" value="Rossmann-like_a/b/a_fold"/>
</dbReference>
<evidence type="ECO:0000313" key="3">
    <source>
        <dbReference type="Proteomes" id="UP000246352"/>
    </source>
</evidence>
<protein>
    <submittedName>
        <fullName evidence="2">Universal stress protein family protein</fullName>
    </submittedName>
</protein>
<dbReference type="Gene3D" id="3.40.50.620">
    <property type="entry name" value="HUPs"/>
    <property type="match status" value="1"/>
</dbReference>
<sequence length="138" mass="14514">MFSNIMVPVDRAHADKLSLAPDTAAKLAKLYRAPVTYVGVKAATPGPVARNPAEYDRKLAAFVAARSEADGIEVHGKPFVSHAPAADLDDALIRTVNETGSDLGVMATHDPKIADVLWPSNGGKVASHTNASVFLIRG</sequence>
<dbReference type="AlphaFoldDB" id="A0A317PFN2"/>
<gene>
    <name evidence="2" type="ORF">DFR52_10455</name>
</gene>
<dbReference type="CDD" id="cd00293">
    <property type="entry name" value="USP-like"/>
    <property type="match status" value="1"/>
</dbReference>
<organism evidence="2 3">
    <name type="scientific">Hoeflea marina</name>
    <dbReference type="NCBI Taxonomy" id="274592"/>
    <lineage>
        <taxon>Bacteria</taxon>
        <taxon>Pseudomonadati</taxon>
        <taxon>Pseudomonadota</taxon>
        <taxon>Alphaproteobacteria</taxon>
        <taxon>Hyphomicrobiales</taxon>
        <taxon>Rhizobiaceae</taxon>
        <taxon>Hoeflea</taxon>
    </lineage>
</organism>
<dbReference type="InterPro" id="IPR006016">
    <property type="entry name" value="UspA"/>
</dbReference>
<keyword evidence="3" id="KW-1185">Reference proteome</keyword>
<comment type="caution">
    <text evidence="2">The sequence shown here is derived from an EMBL/GenBank/DDBJ whole genome shotgun (WGS) entry which is preliminary data.</text>
</comment>
<dbReference type="Proteomes" id="UP000246352">
    <property type="component" value="Unassembled WGS sequence"/>
</dbReference>
<evidence type="ECO:0000259" key="1">
    <source>
        <dbReference type="Pfam" id="PF00582"/>
    </source>
</evidence>